<organism evidence="1 2">
    <name type="scientific">Bacillus lumedeiriae</name>
    <dbReference type="NCBI Taxonomy" id="3058829"/>
    <lineage>
        <taxon>Bacteria</taxon>
        <taxon>Bacillati</taxon>
        <taxon>Bacillota</taxon>
        <taxon>Bacilli</taxon>
        <taxon>Bacillales</taxon>
        <taxon>Bacillaceae</taxon>
        <taxon>Bacillus</taxon>
    </lineage>
</organism>
<sequence>MSIKNLKVLNNKVPIDLPEWINFAFELGAYLNEQGIKYRKSINIIIALPNEQFFSLFIAMGIADKSFSINKQIKSIRKQVLSLVQGSRIIYQDEHSSRKASVISLEPSPIFQNEMILKIKDGNIERGIPEGQWIDRVILLDEEFDEIKRTRKVSQKQMLGPDSSRLLGELYTVSQLNKVAFYPGDAFYIIGNTVQLTELMNEEIFYYNGIKGSIRDFLYLDNSNSYTNGKLFSSHMKKNEVEIKEEVPVIYSDLTSYLKQAKNFPENPNIIISSRTDNENRIHEVKEELKRELLQDDYKIVTEEVLDYLKSSNTQVPVGVEFIVWRRQ</sequence>
<dbReference type="EMBL" id="JAUIYO010000022">
    <property type="protein sequence ID" value="MFK2827125.1"/>
    <property type="molecule type" value="Genomic_DNA"/>
</dbReference>
<reference evidence="1 2" key="1">
    <citation type="submission" date="2023-07" db="EMBL/GenBank/DDBJ databases">
        <title>Bacillus lucianemedeirus sp. nov, a new species isolated from an immunobiological production facility.</title>
        <authorList>
            <person name="Costa L.V."/>
            <person name="Miranda R.V.S.L."/>
            <person name="Brandao M.L.L."/>
            <person name="Reis C.M.F."/>
            <person name="Frazao A.M."/>
            <person name="Cruz F.V."/>
            <person name="Baio P.V.P."/>
            <person name="Veras J.F.C."/>
            <person name="Ramos J.N."/>
            <person name="Vieira V."/>
        </authorList>
    </citation>
    <scope>NUCLEOTIDE SEQUENCE [LARGE SCALE GENOMIC DNA]</scope>
    <source>
        <strain evidence="1 2">B190/17</strain>
    </source>
</reference>
<gene>
    <name evidence="1" type="ORF">QYG89_15930</name>
</gene>
<dbReference type="RefSeq" id="WP_404319105.1">
    <property type="nucleotide sequence ID" value="NZ_JAUIYO010000022.1"/>
</dbReference>
<accession>A0ABW8IDL8</accession>
<evidence type="ECO:0000313" key="2">
    <source>
        <dbReference type="Proteomes" id="UP001619911"/>
    </source>
</evidence>
<proteinExistence type="predicted"/>
<protein>
    <submittedName>
        <fullName evidence="1">Uncharacterized protein</fullName>
    </submittedName>
</protein>
<keyword evidence="2" id="KW-1185">Reference proteome</keyword>
<evidence type="ECO:0000313" key="1">
    <source>
        <dbReference type="EMBL" id="MFK2827125.1"/>
    </source>
</evidence>
<comment type="caution">
    <text evidence="1">The sequence shown here is derived from an EMBL/GenBank/DDBJ whole genome shotgun (WGS) entry which is preliminary data.</text>
</comment>
<name>A0ABW8IDL8_9BACI</name>
<dbReference type="Proteomes" id="UP001619911">
    <property type="component" value="Unassembled WGS sequence"/>
</dbReference>